<dbReference type="AlphaFoldDB" id="A0AAD7IKH6"/>
<gene>
    <name evidence="3" type="ORF">B0H16DRAFT_1462817</name>
</gene>
<protein>
    <submittedName>
        <fullName evidence="3">Uncharacterized protein</fullName>
    </submittedName>
</protein>
<evidence type="ECO:0000313" key="3">
    <source>
        <dbReference type="EMBL" id="KAJ7745301.1"/>
    </source>
</evidence>
<dbReference type="PANTHER" id="PTHR33096">
    <property type="entry name" value="CXC2 DOMAIN-CONTAINING PROTEIN"/>
    <property type="match status" value="1"/>
</dbReference>
<proteinExistence type="predicted"/>
<dbReference type="Proteomes" id="UP001215598">
    <property type="component" value="Unassembled WGS sequence"/>
</dbReference>
<feature type="signal peptide" evidence="2">
    <location>
        <begin position="1"/>
        <end position="26"/>
    </location>
</feature>
<feature type="chain" id="PRO_5042100180" evidence="2">
    <location>
        <begin position="27"/>
        <end position="549"/>
    </location>
</feature>
<reference evidence="3" key="1">
    <citation type="submission" date="2023-03" db="EMBL/GenBank/DDBJ databases">
        <title>Massive genome expansion in bonnet fungi (Mycena s.s.) driven by repeated elements and novel gene families across ecological guilds.</title>
        <authorList>
            <consortium name="Lawrence Berkeley National Laboratory"/>
            <person name="Harder C.B."/>
            <person name="Miyauchi S."/>
            <person name="Viragh M."/>
            <person name="Kuo A."/>
            <person name="Thoen E."/>
            <person name="Andreopoulos B."/>
            <person name="Lu D."/>
            <person name="Skrede I."/>
            <person name="Drula E."/>
            <person name="Henrissat B."/>
            <person name="Morin E."/>
            <person name="Kohler A."/>
            <person name="Barry K."/>
            <person name="LaButti K."/>
            <person name="Morin E."/>
            <person name="Salamov A."/>
            <person name="Lipzen A."/>
            <person name="Mereny Z."/>
            <person name="Hegedus B."/>
            <person name="Baldrian P."/>
            <person name="Stursova M."/>
            <person name="Weitz H."/>
            <person name="Taylor A."/>
            <person name="Grigoriev I.V."/>
            <person name="Nagy L.G."/>
            <person name="Martin F."/>
            <person name="Kauserud H."/>
        </authorList>
    </citation>
    <scope>NUCLEOTIDE SEQUENCE</scope>
    <source>
        <strain evidence="3">CBHHK182m</strain>
    </source>
</reference>
<dbReference type="PANTHER" id="PTHR33096:SF1">
    <property type="entry name" value="CXC1-LIKE CYSTEINE CLUSTER ASSOCIATED WITH KDZ TRANSPOSASES DOMAIN-CONTAINING PROTEIN"/>
    <property type="match status" value="1"/>
</dbReference>
<dbReference type="InterPro" id="IPR040521">
    <property type="entry name" value="KDZ"/>
</dbReference>
<dbReference type="Pfam" id="PF18758">
    <property type="entry name" value="KDZ"/>
    <property type="match status" value="1"/>
</dbReference>
<keyword evidence="2" id="KW-0732">Signal</keyword>
<evidence type="ECO:0000256" key="1">
    <source>
        <dbReference type="SAM" id="MobiDB-lite"/>
    </source>
</evidence>
<dbReference type="EMBL" id="JARKIB010000083">
    <property type="protein sequence ID" value="KAJ7745301.1"/>
    <property type="molecule type" value="Genomic_DNA"/>
</dbReference>
<keyword evidence="4" id="KW-1185">Reference proteome</keyword>
<accession>A0AAD7IKH6</accession>
<sequence length="549" mass="61563">MAAMPARLQLDLVLITLLFALPVWHALTHEESCQRENLLTYQVGVGRTDGEGIERTWSGVNPISWATKDMAPGGRHDAIENKLDHHNFEKNINLGTTLPHKLIIAIDERDRQLKRDWQKKINDWRRDHTKPNPYEQENKGRDGKQSEGAIRQELRREEMEEAAAGAGAGGSKLHGSSITLFLVTGLQLEESQRVIRREARGRVLLAGDHQARLQEMRISFFSKLAGFHRLQAVYMVAAVAAVQAEEDARDPDMPPPKAEDIKLYLPSGLTRAQQQTGCRKGLAAMEARLREGQCSDALKQLRGRLHTKKHLLLFHEGSGAVGQRSSTCAQTLIERVDAAAAKYRCAREALIALRGAAACEGYRELKASGIELNEEREVDVAARQRLGNVGSKTRRRGPAISSKKKTFSWIWAGGGGPGDDEEALHKLVRVEWSKVKARKERWEEEVELLHEEMKRVLRFLRWRALWWETWRGMRNTGVSRELAAGLQAYAARQASLHRDIARKFKAAWETSAAMAVRVAIREDNLLQQGMEVFGEITAVTEPGGSGDGE</sequence>
<evidence type="ECO:0000313" key="4">
    <source>
        <dbReference type="Proteomes" id="UP001215598"/>
    </source>
</evidence>
<organism evidence="3 4">
    <name type="scientific">Mycena metata</name>
    <dbReference type="NCBI Taxonomy" id="1033252"/>
    <lineage>
        <taxon>Eukaryota</taxon>
        <taxon>Fungi</taxon>
        <taxon>Dikarya</taxon>
        <taxon>Basidiomycota</taxon>
        <taxon>Agaricomycotina</taxon>
        <taxon>Agaricomycetes</taxon>
        <taxon>Agaricomycetidae</taxon>
        <taxon>Agaricales</taxon>
        <taxon>Marasmiineae</taxon>
        <taxon>Mycenaceae</taxon>
        <taxon>Mycena</taxon>
    </lineage>
</organism>
<name>A0AAD7IKH6_9AGAR</name>
<feature type="region of interest" description="Disordered" evidence="1">
    <location>
        <begin position="122"/>
        <end position="147"/>
    </location>
</feature>
<comment type="caution">
    <text evidence="3">The sequence shown here is derived from an EMBL/GenBank/DDBJ whole genome shotgun (WGS) entry which is preliminary data.</text>
</comment>
<evidence type="ECO:0000256" key="2">
    <source>
        <dbReference type="SAM" id="SignalP"/>
    </source>
</evidence>